<proteinExistence type="predicted"/>
<dbReference type="InterPro" id="IPR040811">
    <property type="entry name" value="SLATT_4"/>
</dbReference>
<feature type="transmembrane region" description="Helical" evidence="1">
    <location>
        <begin position="63"/>
        <end position="81"/>
    </location>
</feature>
<keyword evidence="1" id="KW-0812">Transmembrane</keyword>
<feature type="transmembrane region" description="Helical" evidence="1">
    <location>
        <begin position="37"/>
        <end position="57"/>
    </location>
</feature>
<dbReference type="AlphaFoldDB" id="A0A429Z5M3"/>
<organism evidence="3 4">
    <name type="scientific">Vagococcus humatus</name>
    <dbReference type="NCBI Taxonomy" id="1889241"/>
    <lineage>
        <taxon>Bacteria</taxon>
        <taxon>Bacillati</taxon>
        <taxon>Bacillota</taxon>
        <taxon>Bacilli</taxon>
        <taxon>Lactobacillales</taxon>
        <taxon>Enterococcaceae</taxon>
        <taxon>Vagococcus</taxon>
    </lineage>
</organism>
<dbReference type="Pfam" id="PF18186">
    <property type="entry name" value="SLATT_4"/>
    <property type="match status" value="1"/>
</dbReference>
<sequence length="187" mass="22007">MTQKQLHMELKRLLVELSVTYDLQNEQVKTYLYKSKALYIMKIILSSLATLGMFLSIFLPVLMLQIITVMLSVATLTLVCADKGNSYERFYQKNQQPIQKLWELKEESFMLLSQLCYSPYEEEEMVKQFQLLCQKREKLYANLLLVSSHTRKKLSASLDHVSFSTNDFSKVEPYYIPEALRFFDENN</sequence>
<protein>
    <recommendedName>
        <fullName evidence="2">SMODS and SLOG-associating 2TM effector domain-containing protein</fullName>
    </recommendedName>
</protein>
<dbReference type="RefSeq" id="WP_125943668.1">
    <property type="nucleotide sequence ID" value="NZ_PXZH01000004.1"/>
</dbReference>
<dbReference type="EMBL" id="PXZH01000004">
    <property type="protein sequence ID" value="RST89012.1"/>
    <property type="molecule type" value="Genomic_DNA"/>
</dbReference>
<keyword evidence="1" id="KW-1133">Transmembrane helix</keyword>
<reference evidence="3 4" key="1">
    <citation type="submission" date="2018-03" db="EMBL/GenBank/DDBJ databases">
        <authorList>
            <person name="Gulvik C.A."/>
        </authorList>
    </citation>
    <scope>NUCLEOTIDE SEQUENCE [LARGE SCALE GENOMIC DNA]</scope>
    <source>
        <strain evidence="3 4">JCM 31581</strain>
    </source>
</reference>
<name>A0A429Z5M3_9ENTE</name>
<keyword evidence="1" id="KW-0472">Membrane</keyword>
<gene>
    <name evidence="3" type="ORF">C7P63_08195</name>
</gene>
<comment type="caution">
    <text evidence="3">The sequence shown here is derived from an EMBL/GenBank/DDBJ whole genome shotgun (WGS) entry which is preliminary data.</text>
</comment>
<evidence type="ECO:0000313" key="3">
    <source>
        <dbReference type="EMBL" id="RST89012.1"/>
    </source>
</evidence>
<feature type="domain" description="SMODS and SLOG-associating 2TM effector" evidence="2">
    <location>
        <begin position="20"/>
        <end position="142"/>
    </location>
</feature>
<dbReference type="Proteomes" id="UP000277864">
    <property type="component" value="Unassembled WGS sequence"/>
</dbReference>
<evidence type="ECO:0000313" key="4">
    <source>
        <dbReference type="Proteomes" id="UP000277864"/>
    </source>
</evidence>
<accession>A0A429Z5M3</accession>
<keyword evidence="4" id="KW-1185">Reference proteome</keyword>
<evidence type="ECO:0000256" key="1">
    <source>
        <dbReference type="SAM" id="Phobius"/>
    </source>
</evidence>
<evidence type="ECO:0000259" key="2">
    <source>
        <dbReference type="Pfam" id="PF18186"/>
    </source>
</evidence>